<evidence type="ECO:0000256" key="5">
    <source>
        <dbReference type="ARBA" id="ARBA00022679"/>
    </source>
</evidence>
<dbReference type="Gene3D" id="3.30.565.10">
    <property type="entry name" value="Histidine kinase-like ATPase, C-terminal domain"/>
    <property type="match status" value="1"/>
</dbReference>
<dbReference type="GO" id="GO:0005886">
    <property type="term" value="C:plasma membrane"/>
    <property type="evidence" value="ECO:0007669"/>
    <property type="project" value="UniProtKB-SubCell"/>
</dbReference>
<dbReference type="SMART" id="SM00448">
    <property type="entry name" value="REC"/>
    <property type="match status" value="1"/>
</dbReference>
<dbReference type="Pfam" id="PF00072">
    <property type="entry name" value="Response_reg"/>
    <property type="match status" value="1"/>
</dbReference>
<dbReference type="PROSITE" id="PS50110">
    <property type="entry name" value="RESPONSE_REGULATORY"/>
    <property type="match status" value="1"/>
</dbReference>
<dbReference type="SUPFAM" id="SSF47384">
    <property type="entry name" value="Homodimeric domain of signal transducing histidine kinase"/>
    <property type="match status" value="1"/>
</dbReference>
<keyword evidence="8" id="KW-0472">Membrane</keyword>
<dbReference type="Proteomes" id="UP000179840">
    <property type="component" value="Unassembled WGS sequence"/>
</dbReference>
<evidence type="ECO:0000256" key="8">
    <source>
        <dbReference type="ARBA" id="ARBA00023136"/>
    </source>
</evidence>
<evidence type="ECO:0000256" key="3">
    <source>
        <dbReference type="ARBA" id="ARBA00012438"/>
    </source>
</evidence>
<keyword evidence="6 12" id="KW-0418">Kinase</keyword>
<dbReference type="SUPFAM" id="SSF52172">
    <property type="entry name" value="CheY-like"/>
    <property type="match status" value="2"/>
</dbReference>
<dbReference type="CDD" id="cd17580">
    <property type="entry name" value="REC_2_DhkD-like"/>
    <property type="match status" value="1"/>
</dbReference>
<evidence type="ECO:0000256" key="2">
    <source>
        <dbReference type="ARBA" id="ARBA00004429"/>
    </source>
</evidence>
<reference evidence="12 13" key="1">
    <citation type="submission" date="2015-06" db="EMBL/GenBank/DDBJ databases">
        <title>Draft genome sequencing of a biphenyl-degrading bacterium, Janthinobacterium lividum MEG1.</title>
        <authorList>
            <person name="Shimodaira J."/>
            <person name="Hatta T."/>
        </authorList>
    </citation>
    <scope>NUCLEOTIDE SEQUENCE [LARGE SCALE GENOMIC DNA]</scope>
    <source>
        <strain evidence="12 13">MEG1</strain>
    </source>
</reference>
<dbReference type="InterPro" id="IPR036890">
    <property type="entry name" value="HATPase_C_sf"/>
</dbReference>
<dbReference type="SMART" id="SM00388">
    <property type="entry name" value="HisKA"/>
    <property type="match status" value="1"/>
</dbReference>
<dbReference type="Gene3D" id="1.10.287.130">
    <property type="match status" value="1"/>
</dbReference>
<keyword evidence="7" id="KW-0902">Two-component regulatory system</keyword>
<dbReference type="SMART" id="SM00387">
    <property type="entry name" value="HATPase_c"/>
    <property type="match status" value="1"/>
</dbReference>
<evidence type="ECO:0000313" key="13">
    <source>
        <dbReference type="Proteomes" id="UP000179840"/>
    </source>
</evidence>
<sequence length="516" mass="55543">MEQRILIYTPGGQDAALATRVLASEGIACRACRSANELAEQLALGAGGVLTVEEALPAGVYSVLDAYARQQPDWSDLPIILLTHAGLDSLPLRQAVATLGNLTLLERPVHILTLITSAHAMLRARQRQYQVRETQRRKDEFLASLGHELRNPLAPIKSSVALLKHLFPASEQVGKVSDVIERQVTHLTRLVDDLLDVARISNGKVLLQRKEFNLQQVLEHVSELCQPAASKRHIRITRDLPPHAVTLHADYARVVQIFANIVSNAVKFTPDGGHIHITAHQAQDQLQVIIEDNGIGIEPDAIPRIFSMFEQGRTVAGEMTSGLGIGLSLARQFAELHGGSIKAYSDGPGRGSRFIVTLPASISDAAAATPAMPAAAGSESPASAGQPVQVLVVDDNRDAADTLQSLFQLEDYAATVAYGGAQALAAVDITWPQLVVMDLGMPDMDGYEAARQIRQRAQGRDVLLIALTGWGQGEARARTEQAGFDHHLTKPVDFAAIATLLHAHLAQRAGSATRAQ</sequence>
<protein>
    <recommendedName>
        <fullName evidence="3">histidine kinase</fullName>
        <ecNumber evidence="3">2.7.13.3</ecNumber>
    </recommendedName>
</protein>
<dbReference type="PANTHER" id="PTHR43547:SF2">
    <property type="entry name" value="HYBRID SIGNAL TRANSDUCTION HISTIDINE KINASE C"/>
    <property type="match status" value="1"/>
</dbReference>
<name>A0A1S1U9C5_9BURK</name>
<evidence type="ECO:0000313" key="12">
    <source>
        <dbReference type="EMBL" id="OHV97020.1"/>
    </source>
</evidence>
<dbReference type="InterPro" id="IPR005467">
    <property type="entry name" value="His_kinase_dom"/>
</dbReference>
<dbReference type="Gene3D" id="3.40.50.2300">
    <property type="match status" value="1"/>
</dbReference>
<dbReference type="InterPro" id="IPR003594">
    <property type="entry name" value="HATPase_dom"/>
</dbReference>
<dbReference type="AlphaFoldDB" id="A0A1S1U9C5"/>
<keyword evidence="5" id="KW-0808">Transferase</keyword>
<feature type="domain" description="Response regulatory" evidence="11">
    <location>
        <begin position="389"/>
        <end position="505"/>
    </location>
</feature>
<evidence type="ECO:0000256" key="9">
    <source>
        <dbReference type="PROSITE-ProRule" id="PRU00169"/>
    </source>
</evidence>
<evidence type="ECO:0000256" key="1">
    <source>
        <dbReference type="ARBA" id="ARBA00000085"/>
    </source>
</evidence>
<evidence type="ECO:0000259" key="11">
    <source>
        <dbReference type="PROSITE" id="PS50110"/>
    </source>
</evidence>
<comment type="catalytic activity">
    <reaction evidence="1">
        <text>ATP + protein L-histidine = ADP + protein N-phospho-L-histidine.</text>
        <dbReference type="EC" id="2.7.13.3"/>
    </reaction>
</comment>
<evidence type="ECO:0000256" key="7">
    <source>
        <dbReference type="ARBA" id="ARBA00023012"/>
    </source>
</evidence>
<keyword evidence="4 9" id="KW-0597">Phosphoprotein</keyword>
<dbReference type="PROSITE" id="PS50109">
    <property type="entry name" value="HIS_KIN"/>
    <property type="match status" value="1"/>
</dbReference>
<dbReference type="InterPro" id="IPR001789">
    <property type="entry name" value="Sig_transdc_resp-reg_receiver"/>
</dbReference>
<dbReference type="GO" id="GO:0000155">
    <property type="term" value="F:phosphorelay sensor kinase activity"/>
    <property type="evidence" value="ECO:0007669"/>
    <property type="project" value="InterPro"/>
</dbReference>
<dbReference type="Pfam" id="PF02518">
    <property type="entry name" value="HATPase_c"/>
    <property type="match status" value="1"/>
</dbReference>
<evidence type="ECO:0000256" key="6">
    <source>
        <dbReference type="ARBA" id="ARBA00022777"/>
    </source>
</evidence>
<evidence type="ECO:0000259" key="10">
    <source>
        <dbReference type="PROSITE" id="PS50109"/>
    </source>
</evidence>
<dbReference type="InterPro" id="IPR036097">
    <property type="entry name" value="HisK_dim/P_sf"/>
</dbReference>
<dbReference type="InterPro" id="IPR004358">
    <property type="entry name" value="Sig_transdc_His_kin-like_C"/>
</dbReference>
<organism evidence="12 13">
    <name type="scientific">Janthinobacterium lividum</name>
    <dbReference type="NCBI Taxonomy" id="29581"/>
    <lineage>
        <taxon>Bacteria</taxon>
        <taxon>Pseudomonadati</taxon>
        <taxon>Pseudomonadota</taxon>
        <taxon>Betaproteobacteria</taxon>
        <taxon>Burkholderiales</taxon>
        <taxon>Oxalobacteraceae</taxon>
        <taxon>Janthinobacterium</taxon>
    </lineage>
</organism>
<dbReference type="FunFam" id="3.30.565.10:FF:000006">
    <property type="entry name" value="Sensor histidine kinase WalK"/>
    <property type="match status" value="1"/>
</dbReference>
<evidence type="ECO:0000256" key="4">
    <source>
        <dbReference type="ARBA" id="ARBA00022553"/>
    </source>
</evidence>
<comment type="caution">
    <text evidence="12">The sequence shown here is derived from an EMBL/GenBank/DDBJ whole genome shotgun (WGS) entry which is preliminary data.</text>
</comment>
<dbReference type="FunFam" id="1.10.287.130:FF:000001">
    <property type="entry name" value="Two-component sensor histidine kinase"/>
    <property type="match status" value="1"/>
</dbReference>
<dbReference type="InterPro" id="IPR003661">
    <property type="entry name" value="HisK_dim/P_dom"/>
</dbReference>
<dbReference type="Pfam" id="PF00512">
    <property type="entry name" value="HisKA"/>
    <property type="match status" value="1"/>
</dbReference>
<dbReference type="EC" id="2.7.13.3" evidence="3"/>
<dbReference type="EMBL" id="LFKP01000005">
    <property type="protein sequence ID" value="OHV97020.1"/>
    <property type="molecule type" value="Genomic_DNA"/>
</dbReference>
<accession>A0A1S1U9C5</accession>
<gene>
    <name evidence="12" type="ORF">AKG95_06835</name>
</gene>
<dbReference type="InterPro" id="IPR011006">
    <property type="entry name" value="CheY-like_superfamily"/>
</dbReference>
<comment type="subcellular location">
    <subcellularLocation>
        <location evidence="2">Cell inner membrane</location>
        <topology evidence="2">Multi-pass membrane protein</topology>
    </subcellularLocation>
</comment>
<proteinExistence type="predicted"/>
<dbReference type="RefSeq" id="WP_071076153.1">
    <property type="nucleotide sequence ID" value="NZ_LFKP01000005.1"/>
</dbReference>
<dbReference type="CDD" id="cd00082">
    <property type="entry name" value="HisKA"/>
    <property type="match status" value="1"/>
</dbReference>
<dbReference type="PRINTS" id="PR00344">
    <property type="entry name" value="BCTRLSENSOR"/>
</dbReference>
<dbReference type="CDD" id="cd00075">
    <property type="entry name" value="HATPase"/>
    <property type="match status" value="1"/>
</dbReference>
<feature type="domain" description="Histidine kinase" evidence="10">
    <location>
        <begin position="144"/>
        <end position="362"/>
    </location>
</feature>
<feature type="modified residue" description="4-aspartylphosphate" evidence="9">
    <location>
        <position position="438"/>
    </location>
</feature>
<dbReference type="SUPFAM" id="SSF55874">
    <property type="entry name" value="ATPase domain of HSP90 chaperone/DNA topoisomerase II/histidine kinase"/>
    <property type="match status" value="1"/>
</dbReference>
<dbReference type="PANTHER" id="PTHR43547">
    <property type="entry name" value="TWO-COMPONENT HISTIDINE KINASE"/>
    <property type="match status" value="1"/>
</dbReference>